<dbReference type="InterPro" id="IPR050351">
    <property type="entry name" value="BphY/WalK/GraS-like"/>
</dbReference>
<dbReference type="InterPro" id="IPR036097">
    <property type="entry name" value="HisK_dim/P_sf"/>
</dbReference>
<keyword evidence="4" id="KW-0597">Phosphoprotein</keyword>
<evidence type="ECO:0000259" key="14">
    <source>
        <dbReference type="PROSITE" id="PS50112"/>
    </source>
</evidence>
<dbReference type="CDD" id="cd00082">
    <property type="entry name" value="HisKA"/>
    <property type="match status" value="1"/>
</dbReference>
<evidence type="ECO:0000256" key="1">
    <source>
        <dbReference type="ARBA" id="ARBA00000085"/>
    </source>
</evidence>
<evidence type="ECO:0000256" key="7">
    <source>
        <dbReference type="ARBA" id="ARBA00022741"/>
    </source>
</evidence>
<dbReference type="InterPro" id="IPR005467">
    <property type="entry name" value="His_kinase_dom"/>
</dbReference>
<proteinExistence type="predicted"/>
<evidence type="ECO:0000256" key="5">
    <source>
        <dbReference type="ARBA" id="ARBA00022679"/>
    </source>
</evidence>
<comment type="caution">
    <text evidence="15">The sequence shown here is derived from an EMBL/GenBank/DDBJ whole genome shotgun (WGS) entry which is preliminary data.</text>
</comment>
<dbReference type="InterPro" id="IPR036890">
    <property type="entry name" value="HATPase_C_sf"/>
</dbReference>
<dbReference type="PROSITE" id="PS50109">
    <property type="entry name" value="HIS_KIN"/>
    <property type="match status" value="1"/>
</dbReference>
<evidence type="ECO:0000256" key="10">
    <source>
        <dbReference type="ARBA" id="ARBA00022989"/>
    </source>
</evidence>
<dbReference type="EC" id="2.7.13.3" evidence="3"/>
<dbReference type="GO" id="GO:0007234">
    <property type="term" value="P:osmosensory signaling via phosphorelay pathway"/>
    <property type="evidence" value="ECO:0007669"/>
    <property type="project" value="TreeGrafter"/>
</dbReference>
<sequence>MEWREGMFRELVENSDDINVVVDKDLYIRYISSSVADVFDVRPVSLLGKKISDYVPAEKLTQWREKLHGSDTTLTDEIEIIGADGRKVDFEIRVSNMLHHYTVRGLVLKLNNITDIKKREDELIRSNLQLDQVIFKTTHDLKAPLMSALGLVQIAEKAPDDEKDAYINLIKKSLLKLNAFIEEMNDFYRNDKMEVKREKINLTKVLHDEMENLDPLDRNDVQFTIEIDQRVELYSDLVRLKTIVTNILSNAIKYQDKKKVNPFIKIMARVDDKNCDLCIEDNGIGIEPAYKEKIFDLFFRATDQAQGSGLGLFIVKDTIERLQGTIKVMSSVGEGTIFQIQIPNRLPEANSIL</sequence>
<keyword evidence="10" id="KW-1133">Transmembrane helix</keyword>
<dbReference type="PANTHER" id="PTHR42878:SF7">
    <property type="entry name" value="SENSOR HISTIDINE KINASE GLRK"/>
    <property type="match status" value="1"/>
</dbReference>
<dbReference type="InterPro" id="IPR000014">
    <property type="entry name" value="PAS"/>
</dbReference>
<dbReference type="OrthoDB" id="9766459at2"/>
<evidence type="ECO:0000256" key="3">
    <source>
        <dbReference type="ARBA" id="ARBA00012438"/>
    </source>
</evidence>
<reference evidence="15 16" key="1">
    <citation type="submission" date="2018-06" db="EMBL/GenBank/DDBJ databases">
        <title>Chryseolinea flavus sp. nov., a member of the phylum Bacteroidetes isolated from soil.</title>
        <authorList>
            <person name="Li Y."/>
            <person name="Wang J."/>
        </authorList>
    </citation>
    <scope>NUCLEOTIDE SEQUENCE [LARGE SCALE GENOMIC DNA]</scope>
    <source>
        <strain evidence="15 16">SDU1-6</strain>
    </source>
</reference>
<dbReference type="Pfam" id="PF00512">
    <property type="entry name" value="HisKA"/>
    <property type="match status" value="1"/>
</dbReference>
<dbReference type="Gene3D" id="3.30.450.20">
    <property type="entry name" value="PAS domain"/>
    <property type="match status" value="1"/>
</dbReference>
<feature type="domain" description="Histidine kinase" evidence="13">
    <location>
        <begin position="136"/>
        <end position="346"/>
    </location>
</feature>
<dbReference type="SMART" id="SM00387">
    <property type="entry name" value="HATPase_c"/>
    <property type="match status" value="1"/>
</dbReference>
<evidence type="ECO:0000313" key="16">
    <source>
        <dbReference type="Proteomes" id="UP000251889"/>
    </source>
</evidence>
<name>A0A364XTI3_9BACT</name>
<dbReference type="GO" id="GO:0005524">
    <property type="term" value="F:ATP binding"/>
    <property type="evidence" value="ECO:0007669"/>
    <property type="project" value="UniProtKB-KW"/>
</dbReference>
<dbReference type="Gene3D" id="3.30.565.10">
    <property type="entry name" value="Histidine kinase-like ATPase, C-terminal domain"/>
    <property type="match status" value="1"/>
</dbReference>
<dbReference type="AlphaFoldDB" id="A0A364XTI3"/>
<dbReference type="SMART" id="SM00091">
    <property type="entry name" value="PAS"/>
    <property type="match status" value="1"/>
</dbReference>
<gene>
    <name evidence="15" type="ORF">DQQ10_27340</name>
</gene>
<dbReference type="GO" id="GO:0016020">
    <property type="term" value="C:membrane"/>
    <property type="evidence" value="ECO:0007669"/>
    <property type="project" value="UniProtKB-SubCell"/>
</dbReference>
<dbReference type="Pfam" id="PF02518">
    <property type="entry name" value="HATPase_c"/>
    <property type="match status" value="1"/>
</dbReference>
<dbReference type="Proteomes" id="UP000251889">
    <property type="component" value="Unassembled WGS sequence"/>
</dbReference>
<evidence type="ECO:0000256" key="11">
    <source>
        <dbReference type="ARBA" id="ARBA00023012"/>
    </source>
</evidence>
<dbReference type="InterPro" id="IPR003594">
    <property type="entry name" value="HATPase_dom"/>
</dbReference>
<evidence type="ECO:0000256" key="2">
    <source>
        <dbReference type="ARBA" id="ARBA00004141"/>
    </source>
</evidence>
<evidence type="ECO:0000256" key="9">
    <source>
        <dbReference type="ARBA" id="ARBA00022840"/>
    </source>
</evidence>
<comment type="catalytic activity">
    <reaction evidence="1">
        <text>ATP + protein L-histidine = ADP + protein N-phospho-L-histidine.</text>
        <dbReference type="EC" id="2.7.13.3"/>
    </reaction>
</comment>
<dbReference type="PRINTS" id="PR00344">
    <property type="entry name" value="BCTRLSENSOR"/>
</dbReference>
<keyword evidence="8" id="KW-0418">Kinase</keyword>
<keyword evidence="9" id="KW-0067">ATP-binding</keyword>
<keyword evidence="11" id="KW-0902">Two-component regulatory system</keyword>
<organism evidence="15 16">
    <name type="scientific">Pseudochryseolinea flava</name>
    <dbReference type="NCBI Taxonomy" id="2059302"/>
    <lineage>
        <taxon>Bacteria</taxon>
        <taxon>Pseudomonadati</taxon>
        <taxon>Bacteroidota</taxon>
        <taxon>Cytophagia</taxon>
        <taxon>Cytophagales</taxon>
        <taxon>Fulvivirgaceae</taxon>
        <taxon>Pseudochryseolinea</taxon>
    </lineage>
</organism>
<dbReference type="Gene3D" id="1.10.287.130">
    <property type="match status" value="1"/>
</dbReference>
<evidence type="ECO:0000256" key="8">
    <source>
        <dbReference type="ARBA" id="ARBA00022777"/>
    </source>
</evidence>
<evidence type="ECO:0000256" key="12">
    <source>
        <dbReference type="ARBA" id="ARBA00023136"/>
    </source>
</evidence>
<keyword evidence="6" id="KW-0812">Transmembrane</keyword>
<dbReference type="GO" id="GO:0030295">
    <property type="term" value="F:protein kinase activator activity"/>
    <property type="evidence" value="ECO:0007669"/>
    <property type="project" value="TreeGrafter"/>
</dbReference>
<evidence type="ECO:0000256" key="4">
    <source>
        <dbReference type="ARBA" id="ARBA00022553"/>
    </source>
</evidence>
<keyword evidence="12" id="KW-0472">Membrane</keyword>
<dbReference type="InterPro" id="IPR035965">
    <property type="entry name" value="PAS-like_dom_sf"/>
</dbReference>
<dbReference type="SUPFAM" id="SSF55874">
    <property type="entry name" value="ATPase domain of HSP90 chaperone/DNA topoisomerase II/histidine kinase"/>
    <property type="match status" value="1"/>
</dbReference>
<dbReference type="RefSeq" id="WP_112750138.1">
    <property type="nucleotide sequence ID" value="NZ_QMFY01000031.1"/>
</dbReference>
<accession>A0A364XTI3</accession>
<dbReference type="InterPro" id="IPR004358">
    <property type="entry name" value="Sig_transdc_His_kin-like_C"/>
</dbReference>
<keyword evidence="7" id="KW-0547">Nucleotide-binding</keyword>
<keyword evidence="5" id="KW-0808">Transferase</keyword>
<feature type="domain" description="PAS" evidence="14">
    <location>
        <begin position="4"/>
        <end position="68"/>
    </location>
</feature>
<dbReference type="SUPFAM" id="SSF47384">
    <property type="entry name" value="Homodimeric domain of signal transducing histidine kinase"/>
    <property type="match status" value="1"/>
</dbReference>
<dbReference type="Pfam" id="PF00989">
    <property type="entry name" value="PAS"/>
    <property type="match status" value="1"/>
</dbReference>
<dbReference type="InterPro" id="IPR013767">
    <property type="entry name" value="PAS_fold"/>
</dbReference>
<dbReference type="NCBIfam" id="TIGR00229">
    <property type="entry name" value="sensory_box"/>
    <property type="match status" value="1"/>
</dbReference>
<dbReference type="EMBL" id="QMFY01000031">
    <property type="protein sequence ID" value="RAV97667.1"/>
    <property type="molecule type" value="Genomic_DNA"/>
</dbReference>
<evidence type="ECO:0000256" key="6">
    <source>
        <dbReference type="ARBA" id="ARBA00022692"/>
    </source>
</evidence>
<comment type="subcellular location">
    <subcellularLocation>
        <location evidence="2">Membrane</location>
        <topology evidence="2">Multi-pass membrane protein</topology>
    </subcellularLocation>
</comment>
<dbReference type="InterPro" id="IPR003661">
    <property type="entry name" value="HisK_dim/P_dom"/>
</dbReference>
<dbReference type="PROSITE" id="PS50112">
    <property type="entry name" value="PAS"/>
    <property type="match status" value="1"/>
</dbReference>
<dbReference type="SUPFAM" id="SSF55785">
    <property type="entry name" value="PYP-like sensor domain (PAS domain)"/>
    <property type="match status" value="1"/>
</dbReference>
<dbReference type="GO" id="GO:0006355">
    <property type="term" value="P:regulation of DNA-templated transcription"/>
    <property type="evidence" value="ECO:0007669"/>
    <property type="project" value="InterPro"/>
</dbReference>
<evidence type="ECO:0000259" key="13">
    <source>
        <dbReference type="PROSITE" id="PS50109"/>
    </source>
</evidence>
<evidence type="ECO:0000313" key="15">
    <source>
        <dbReference type="EMBL" id="RAV97667.1"/>
    </source>
</evidence>
<dbReference type="GO" id="GO:0000155">
    <property type="term" value="F:phosphorelay sensor kinase activity"/>
    <property type="evidence" value="ECO:0007669"/>
    <property type="project" value="InterPro"/>
</dbReference>
<dbReference type="CDD" id="cd00130">
    <property type="entry name" value="PAS"/>
    <property type="match status" value="1"/>
</dbReference>
<protein>
    <recommendedName>
        <fullName evidence="3">histidine kinase</fullName>
        <ecNumber evidence="3">2.7.13.3</ecNumber>
    </recommendedName>
</protein>
<dbReference type="GO" id="GO:0000156">
    <property type="term" value="F:phosphorelay response regulator activity"/>
    <property type="evidence" value="ECO:0007669"/>
    <property type="project" value="TreeGrafter"/>
</dbReference>
<keyword evidence="16" id="KW-1185">Reference proteome</keyword>
<dbReference type="PANTHER" id="PTHR42878">
    <property type="entry name" value="TWO-COMPONENT HISTIDINE KINASE"/>
    <property type="match status" value="1"/>
</dbReference>